<feature type="transmembrane region" description="Helical" evidence="7">
    <location>
        <begin position="191"/>
        <end position="208"/>
    </location>
</feature>
<accession>A0A031FSY8</accession>
<evidence type="ECO:0000259" key="8">
    <source>
        <dbReference type="Pfam" id="PF01694"/>
    </source>
</evidence>
<feature type="transmembrane region" description="Helical" evidence="7">
    <location>
        <begin position="238"/>
        <end position="256"/>
    </location>
</feature>
<name>A0A031FSY8_9MICO</name>
<proteinExistence type="inferred from homology"/>
<dbReference type="GO" id="GO:0004252">
    <property type="term" value="F:serine-type endopeptidase activity"/>
    <property type="evidence" value="ECO:0007669"/>
    <property type="project" value="InterPro"/>
</dbReference>
<evidence type="ECO:0000256" key="2">
    <source>
        <dbReference type="ARBA" id="ARBA00009045"/>
    </source>
</evidence>
<gene>
    <name evidence="9" type="ORF">BW34_01663</name>
</gene>
<comment type="subcellular location">
    <subcellularLocation>
        <location evidence="1">Membrane</location>
        <topology evidence="1">Multi-pass membrane protein</topology>
    </subcellularLocation>
</comment>
<keyword evidence="6 7" id="KW-0472">Membrane</keyword>
<evidence type="ECO:0000256" key="3">
    <source>
        <dbReference type="ARBA" id="ARBA00022692"/>
    </source>
</evidence>
<feature type="transmembrane region" description="Helical" evidence="7">
    <location>
        <begin position="80"/>
        <end position="112"/>
    </location>
</feature>
<keyword evidence="10" id="KW-1185">Reference proteome</keyword>
<evidence type="ECO:0000313" key="10">
    <source>
        <dbReference type="Proteomes" id="UP000024001"/>
    </source>
</evidence>
<dbReference type="SUPFAM" id="SSF144091">
    <property type="entry name" value="Rhomboid-like"/>
    <property type="match status" value="1"/>
</dbReference>
<keyword evidence="3 7" id="KW-0812">Transmembrane</keyword>
<feature type="transmembrane region" description="Helical" evidence="7">
    <location>
        <begin position="268"/>
        <end position="290"/>
    </location>
</feature>
<dbReference type="InterPro" id="IPR022764">
    <property type="entry name" value="Peptidase_S54_rhomboid_dom"/>
</dbReference>
<dbReference type="AlphaFoldDB" id="A0A031FSY8"/>
<dbReference type="Gene3D" id="1.20.1540.10">
    <property type="entry name" value="Rhomboid-like"/>
    <property type="match status" value="1"/>
</dbReference>
<evidence type="ECO:0000256" key="1">
    <source>
        <dbReference type="ARBA" id="ARBA00004141"/>
    </source>
</evidence>
<dbReference type="PANTHER" id="PTHR43731">
    <property type="entry name" value="RHOMBOID PROTEASE"/>
    <property type="match status" value="1"/>
</dbReference>
<dbReference type="InterPro" id="IPR035952">
    <property type="entry name" value="Rhomboid-like_sf"/>
</dbReference>
<dbReference type="Proteomes" id="UP000024001">
    <property type="component" value="Unassembled WGS sequence"/>
</dbReference>
<evidence type="ECO:0000256" key="6">
    <source>
        <dbReference type="ARBA" id="ARBA00023136"/>
    </source>
</evidence>
<evidence type="ECO:0000256" key="4">
    <source>
        <dbReference type="ARBA" id="ARBA00022801"/>
    </source>
</evidence>
<dbReference type="InterPro" id="IPR050925">
    <property type="entry name" value="Rhomboid_protease_S54"/>
</dbReference>
<dbReference type="PANTHER" id="PTHR43731:SF14">
    <property type="entry name" value="PRESENILIN-ASSOCIATED RHOMBOID-LIKE PROTEIN, MITOCHONDRIAL"/>
    <property type="match status" value="1"/>
</dbReference>
<dbReference type="RefSeq" id="WP_036311214.1">
    <property type="nucleotide sequence ID" value="NZ_JFYO01000005.1"/>
</dbReference>
<evidence type="ECO:0000313" key="9">
    <source>
        <dbReference type="EMBL" id="EZP27673.1"/>
    </source>
</evidence>
<keyword evidence="5 7" id="KW-1133">Transmembrane helix</keyword>
<feature type="domain" description="Peptidase S54 rhomboid" evidence="8">
    <location>
        <begin position="125"/>
        <end position="257"/>
    </location>
</feature>
<comment type="caution">
    <text evidence="9">The sequence shown here is derived from an EMBL/GenBank/DDBJ whole genome shotgun (WGS) entry which is preliminary data.</text>
</comment>
<reference evidence="9 10" key="1">
    <citation type="submission" date="2014-03" db="EMBL/GenBank/DDBJ databases">
        <title>Draft Genome Sequences of 13 Willow Endophytes.</title>
        <authorList>
            <person name="Gan H.Y."/>
            <person name="Gan H.M."/>
            <person name="Savka M.A."/>
            <person name="Hudson A.O."/>
        </authorList>
    </citation>
    <scope>NUCLEOTIDE SEQUENCE [LARGE SCALE GENOMIC DNA]</scope>
    <source>
        <strain evidence="9 10">RIT293</strain>
    </source>
</reference>
<dbReference type="PATRIC" id="fig|273677.3.peg.1646"/>
<keyword evidence="4" id="KW-0378">Hydrolase</keyword>
<feature type="transmembrane region" description="Helical" evidence="7">
    <location>
        <begin position="167"/>
        <end position="185"/>
    </location>
</feature>
<protein>
    <submittedName>
        <fullName evidence="9">Rhomboid family protein</fullName>
    </submittedName>
</protein>
<dbReference type="GO" id="GO:0016020">
    <property type="term" value="C:membrane"/>
    <property type="evidence" value="ECO:0007669"/>
    <property type="project" value="UniProtKB-SubCell"/>
</dbReference>
<feature type="transmembrane region" description="Helical" evidence="7">
    <location>
        <begin position="215"/>
        <end position="232"/>
    </location>
</feature>
<organism evidence="9 10">
    <name type="scientific">Microbacterium oleivorans</name>
    <dbReference type="NCBI Taxonomy" id="273677"/>
    <lineage>
        <taxon>Bacteria</taxon>
        <taxon>Bacillati</taxon>
        <taxon>Actinomycetota</taxon>
        <taxon>Actinomycetes</taxon>
        <taxon>Micrococcales</taxon>
        <taxon>Microbacteriaceae</taxon>
        <taxon>Microbacterium</taxon>
    </lineage>
</organism>
<evidence type="ECO:0000256" key="7">
    <source>
        <dbReference type="SAM" id="Phobius"/>
    </source>
</evidence>
<feature type="transmembrane region" description="Helical" evidence="7">
    <location>
        <begin position="132"/>
        <end position="155"/>
    </location>
</feature>
<evidence type="ECO:0000256" key="5">
    <source>
        <dbReference type="ARBA" id="ARBA00022989"/>
    </source>
</evidence>
<sequence length="291" mass="30758">MTSADPRTNPDNFCYRHPDRQSFVLCQRCLRTICPACQTPLPVGVICPECLAEQQKGARSAEVKRMPGRFARKLRSDRPVVTYAIVIVTIAVYLLQLIPVVGGTITSALAFAPGYVVPGSGAPFEPWRMLTVAFVHSTPLPFHVALNMLALWALGRSLEPSLGKVRFLALYVLSAIGGSALVALIAPGSAVVGASGAVWGLLTSMIIIGRHLGVNILPIAILLGINLVFSFVGSGVSWQSHIGGGLVGLLVGYIFSKTRAQKRQGLQAALLVAVGVGLVAVTVIVPGLLYL</sequence>
<comment type="similarity">
    <text evidence="2">Belongs to the peptidase S54 family.</text>
</comment>
<dbReference type="eggNOG" id="COG0705">
    <property type="taxonomic scope" value="Bacteria"/>
</dbReference>
<dbReference type="EMBL" id="JFYO01000005">
    <property type="protein sequence ID" value="EZP27673.1"/>
    <property type="molecule type" value="Genomic_DNA"/>
</dbReference>
<dbReference type="Pfam" id="PF01694">
    <property type="entry name" value="Rhomboid"/>
    <property type="match status" value="1"/>
</dbReference>